<dbReference type="Proteomes" id="UP000256328">
    <property type="component" value="Unassembled WGS sequence"/>
</dbReference>
<proteinExistence type="predicted"/>
<protein>
    <submittedName>
        <fullName evidence="1">Uncharacterized protein</fullName>
    </submittedName>
</protein>
<reference evidence="1 2" key="1">
    <citation type="journal article" date="2018" name="IMA Fungus">
        <title>IMA Genome-F 9: Draft genome sequence of Annulohypoxylon stygium, Aspergillus mulundensis, Berkeleyomyces basicola (syn. Thielaviopsis basicola), Ceratocystis smalleyi, two Cercospora beticola strains, Coleophoma cylindrospora, Fusarium fracticaudum, Phialophora cf. hyalina, and Morchella septimelata.</title>
        <authorList>
            <person name="Wingfield B.D."/>
            <person name="Bills G.F."/>
            <person name="Dong Y."/>
            <person name="Huang W."/>
            <person name="Nel W.J."/>
            <person name="Swalarsk-Parry B.S."/>
            <person name="Vaghefi N."/>
            <person name="Wilken P.M."/>
            <person name="An Z."/>
            <person name="de Beer Z.W."/>
            <person name="De Vos L."/>
            <person name="Chen L."/>
            <person name="Duong T.A."/>
            <person name="Gao Y."/>
            <person name="Hammerbacher A."/>
            <person name="Kikkert J.R."/>
            <person name="Li Y."/>
            <person name="Li H."/>
            <person name="Li K."/>
            <person name="Li Q."/>
            <person name="Liu X."/>
            <person name="Ma X."/>
            <person name="Naidoo K."/>
            <person name="Pethybridge S.J."/>
            <person name="Sun J."/>
            <person name="Steenkamp E.T."/>
            <person name="van der Nest M.A."/>
            <person name="van Wyk S."/>
            <person name="Wingfield M.J."/>
            <person name="Xiong C."/>
            <person name="Yue Q."/>
            <person name="Zhang X."/>
        </authorList>
    </citation>
    <scope>NUCLEOTIDE SEQUENCE [LARGE SCALE GENOMIC DNA]</scope>
    <source>
        <strain evidence="1 2">BP5796</strain>
    </source>
</reference>
<accession>A0A3D8T911</accession>
<name>A0A3D8T911_9HELO</name>
<evidence type="ECO:0000313" key="1">
    <source>
        <dbReference type="EMBL" id="RDW95004.1"/>
    </source>
</evidence>
<organism evidence="1 2">
    <name type="scientific">Coleophoma crateriformis</name>
    <dbReference type="NCBI Taxonomy" id="565419"/>
    <lineage>
        <taxon>Eukaryota</taxon>
        <taxon>Fungi</taxon>
        <taxon>Dikarya</taxon>
        <taxon>Ascomycota</taxon>
        <taxon>Pezizomycotina</taxon>
        <taxon>Leotiomycetes</taxon>
        <taxon>Helotiales</taxon>
        <taxon>Dermateaceae</taxon>
        <taxon>Coleophoma</taxon>
    </lineage>
</organism>
<gene>
    <name evidence="1" type="ORF">BP5796_00767</name>
</gene>
<keyword evidence="2" id="KW-1185">Reference proteome</keyword>
<dbReference type="OrthoDB" id="5435024at2759"/>
<dbReference type="AlphaFoldDB" id="A0A3D8T911"/>
<sequence length="109" mass="12133">MSFIVALFTRKEKYIVVYNPLEKKAYTDKPEHVNDGSFVVVDVTGYEMSVDLRVAVGPVSGKVQTKIATIDFAVFDSSVRHDRKQGKIHEVFVVGELPSGLDNIGETEE</sequence>
<comment type="caution">
    <text evidence="1">The sequence shown here is derived from an EMBL/GenBank/DDBJ whole genome shotgun (WGS) entry which is preliminary data.</text>
</comment>
<dbReference type="EMBL" id="PDLN01000001">
    <property type="protein sequence ID" value="RDW95004.1"/>
    <property type="molecule type" value="Genomic_DNA"/>
</dbReference>
<evidence type="ECO:0000313" key="2">
    <source>
        <dbReference type="Proteomes" id="UP000256328"/>
    </source>
</evidence>